<organism evidence="3 4">
    <name type="scientific">Rhodocollybia butyracea</name>
    <dbReference type="NCBI Taxonomy" id="206335"/>
    <lineage>
        <taxon>Eukaryota</taxon>
        <taxon>Fungi</taxon>
        <taxon>Dikarya</taxon>
        <taxon>Basidiomycota</taxon>
        <taxon>Agaricomycotina</taxon>
        <taxon>Agaricomycetes</taxon>
        <taxon>Agaricomycetidae</taxon>
        <taxon>Agaricales</taxon>
        <taxon>Marasmiineae</taxon>
        <taxon>Omphalotaceae</taxon>
        <taxon>Rhodocollybia</taxon>
    </lineage>
</organism>
<name>A0A9P5U4F0_9AGAR</name>
<proteinExistence type="predicted"/>
<reference evidence="3" key="1">
    <citation type="submission" date="2020-11" db="EMBL/GenBank/DDBJ databases">
        <authorList>
            <consortium name="DOE Joint Genome Institute"/>
            <person name="Ahrendt S."/>
            <person name="Riley R."/>
            <person name="Andreopoulos W."/>
            <person name="Labutti K."/>
            <person name="Pangilinan J."/>
            <person name="Ruiz-Duenas F.J."/>
            <person name="Barrasa J.M."/>
            <person name="Sanchez-Garcia M."/>
            <person name="Camarero S."/>
            <person name="Miyauchi S."/>
            <person name="Serrano A."/>
            <person name="Linde D."/>
            <person name="Babiker R."/>
            <person name="Drula E."/>
            <person name="Ayuso-Fernandez I."/>
            <person name="Pacheco R."/>
            <person name="Padilla G."/>
            <person name="Ferreira P."/>
            <person name="Barriuso J."/>
            <person name="Kellner H."/>
            <person name="Castanera R."/>
            <person name="Alfaro M."/>
            <person name="Ramirez L."/>
            <person name="Pisabarro A.G."/>
            <person name="Kuo A."/>
            <person name="Tritt A."/>
            <person name="Lipzen A."/>
            <person name="He G."/>
            <person name="Yan M."/>
            <person name="Ng V."/>
            <person name="Cullen D."/>
            <person name="Martin F."/>
            <person name="Rosso M.-N."/>
            <person name="Henrissat B."/>
            <person name="Hibbett D."/>
            <person name="Martinez A.T."/>
            <person name="Grigoriev I.V."/>
        </authorList>
    </citation>
    <scope>NUCLEOTIDE SEQUENCE</scope>
    <source>
        <strain evidence="3">AH 40177</strain>
    </source>
</reference>
<feature type="transmembrane region" description="Helical" evidence="2">
    <location>
        <begin position="140"/>
        <end position="158"/>
    </location>
</feature>
<keyword evidence="2" id="KW-0472">Membrane</keyword>
<dbReference type="EMBL" id="JADNRY010000118">
    <property type="protein sequence ID" value="KAF9064668.1"/>
    <property type="molecule type" value="Genomic_DNA"/>
</dbReference>
<dbReference type="AlphaFoldDB" id="A0A9P5U4F0"/>
<evidence type="ECO:0000313" key="3">
    <source>
        <dbReference type="EMBL" id="KAF9064668.1"/>
    </source>
</evidence>
<dbReference type="OrthoDB" id="2681808at2759"/>
<feature type="region of interest" description="Disordered" evidence="1">
    <location>
        <begin position="267"/>
        <end position="286"/>
    </location>
</feature>
<feature type="transmembrane region" description="Helical" evidence="2">
    <location>
        <begin position="204"/>
        <end position="227"/>
    </location>
</feature>
<feature type="transmembrane region" description="Helical" evidence="2">
    <location>
        <begin position="82"/>
        <end position="101"/>
    </location>
</feature>
<gene>
    <name evidence="3" type="ORF">BDP27DRAFT_1405222</name>
</gene>
<comment type="caution">
    <text evidence="3">The sequence shown here is derived from an EMBL/GenBank/DDBJ whole genome shotgun (WGS) entry which is preliminary data.</text>
</comment>
<evidence type="ECO:0000313" key="4">
    <source>
        <dbReference type="Proteomes" id="UP000772434"/>
    </source>
</evidence>
<feature type="transmembrane region" description="Helical" evidence="2">
    <location>
        <begin position="48"/>
        <end position="70"/>
    </location>
</feature>
<keyword evidence="4" id="KW-1185">Reference proteome</keyword>
<accession>A0A9P5U4F0</accession>
<sequence>MIETFSSLKSTVIQRGINPDSEALEQLSALIHFYPGMLHCGENWYTQFIGYMLSYVLQGILFIQMFLYYLAFRRTDPSYLKLTVATVIIIQAIVTEGSLSFSLSFEPAFRCICILCGLVAAMVQGSYAWRIHLLGGSWKIFVPVMILSATQCVMVSYWGSLNVLLAGTQSMSLAAPALYSTWLRKQIRITKNQSLITRVKRAMTIAIDTGVLTALSALFQLILFVIFQVNSIVDITLLYPLPKLLMATLNARIIVKAGIFPDDSAEVEDKPLDGDNERPIRGFEEL</sequence>
<feature type="transmembrane region" description="Helical" evidence="2">
    <location>
        <begin position="107"/>
        <end position="128"/>
    </location>
</feature>
<keyword evidence="2" id="KW-0812">Transmembrane</keyword>
<dbReference type="Proteomes" id="UP000772434">
    <property type="component" value="Unassembled WGS sequence"/>
</dbReference>
<evidence type="ECO:0000256" key="2">
    <source>
        <dbReference type="SAM" id="Phobius"/>
    </source>
</evidence>
<protein>
    <submittedName>
        <fullName evidence="3">Uncharacterized protein</fullName>
    </submittedName>
</protein>
<keyword evidence="2" id="KW-1133">Transmembrane helix</keyword>
<evidence type="ECO:0000256" key="1">
    <source>
        <dbReference type="SAM" id="MobiDB-lite"/>
    </source>
</evidence>